<dbReference type="Proteomes" id="UP000053958">
    <property type="component" value="Unassembled WGS sequence"/>
</dbReference>
<dbReference type="OrthoDB" id="406505at2759"/>
<dbReference type="Gene3D" id="2.60.40.760">
    <property type="entry name" value="Expansin, cellulose-binding-like domain"/>
    <property type="match status" value="1"/>
</dbReference>
<dbReference type="PANTHER" id="PTHR31836">
    <property type="match status" value="1"/>
</dbReference>
<feature type="signal peptide" evidence="3">
    <location>
        <begin position="1"/>
        <end position="20"/>
    </location>
</feature>
<sequence length="384" mass="38915">MKFYQAAAVAIAALSAATTASPNQPFRRDGQCPIGYALKTYYVTVSATPSPSSSPASSSSPEPTTTIRTTSTTTTQVTLETSSTSQTSAGASAVSTTAAAPVSSETPTVAASIQQKQPEPSTTTATTAVTTAAPVATTSKVPVEVVSTSEVASSSSSSISAAPAQSTSAAFSLTSSLTSSLVALGSTNSGQATFYGGDVAAGTCSFTSYTLPAGIFGTALSDSNWDDAANCGACVSVTGPSGNSIKAMIVDECPGCGENHLDLFENAFAELAATSVGVINVDWTIVECGIDSPIILQNKDGTSQYWFAMQVVNSNVPVKSLEVSTDGGNTWQSTTRAYYNYFENSSGFGTDTVDVRVTSITGKSIVVNNVSCSSGSSTTASSNF</sequence>
<evidence type="ECO:0000313" key="6">
    <source>
        <dbReference type="Proteomes" id="UP000053958"/>
    </source>
</evidence>
<dbReference type="AlphaFoldDB" id="A0A0F4YER7"/>
<comment type="caution">
    <text evidence="5">The sequence shown here is derived from an EMBL/GenBank/DDBJ whole genome shotgun (WGS) entry which is preliminary data.</text>
</comment>
<evidence type="ECO:0000259" key="4">
    <source>
        <dbReference type="PROSITE" id="PS50842"/>
    </source>
</evidence>
<evidence type="ECO:0000256" key="3">
    <source>
        <dbReference type="SAM" id="SignalP"/>
    </source>
</evidence>
<dbReference type="STRING" id="1408163.A0A0F4YER7"/>
<keyword evidence="1 3" id="KW-0732">Signal</keyword>
<dbReference type="CDD" id="cd22271">
    <property type="entry name" value="DPBB_EXP_N-like"/>
    <property type="match status" value="1"/>
</dbReference>
<feature type="compositionally biased region" description="Low complexity" evidence="2">
    <location>
        <begin position="48"/>
        <end position="108"/>
    </location>
</feature>
<protein>
    <submittedName>
        <fullName evidence="5">Cellulase/expansin</fullName>
    </submittedName>
</protein>
<dbReference type="InterPro" id="IPR036908">
    <property type="entry name" value="RlpA-like_sf"/>
</dbReference>
<gene>
    <name evidence="5" type="ORF">T310_9678</name>
</gene>
<dbReference type="PANTHER" id="PTHR31836:SF21">
    <property type="entry name" value="EXPANSIN-LIKE PROTEIN 7"/>
    <property type="match status" value="1"/>
</dbReference>
<dbReference type="NCBIfam" id="NF041144">
    <property type="entry name" value="expansin_EXLX1"/>
    <property type="match status" value="1"/>
</dbReference>
<feature type="region of interest" description="Disordered" evidence="2">
    <location>
        <begin position="48"/>
        <end position="128"/>
    </location>
</feature>
<feature type="domain" description="Expansin-like EG45" evidence="4">
    <location>
        <begin position="196"/>
        <end position="293"/>
    </location>
</feature>
<dbReference type="PROSITE" id="PS50842">
    <property type="entry name" value="EXPANSIN_EG45"/>
    <property type="match status" value="1"/>
</dbReference>
<dbReference type="RefSeq" id="XP_013323309.1">
    <property type="nucleotide sequence ID" value="XM_013467855.1"/>
</dbReference>
<dbReference type="Pfam" id="PF03330">
    <property type="entry name" value="DPBB_1"/>
    <property type="match status" value="1"/>
</dbReference>
<dbReference type="GeneID" id="25321610"/>
<accession>A0A0F4YER7</accession>
<dbReference type="InterPro" id="IPR036749">
    <property type="entry name" value="Expansin_CBD_sf"/>
</dbReference>
<evidence type="ECO:0000256" key="2">
    <source>
        <dbReference type="SAM" id="MobiDB-lite"/>
    </source>
</evidence>
<dbReference type="Gene3D" id="2.40.40.10">
    <property type="entry name" value="RlpA-like domain"/>
    <property type="match status" value="1"/>
</dbReference>
<feature type="compositionally biased region" description="Polar residues" evidence="2">
    <location>
        <begin position="109"/>
        <end position="119"/>
    </location>
</feature>
<dbReference type="InterPro" id="IPR007112">
    <property type="entry name" value="Expansin/allergen_DPBB_dom"/>
</dbReference>
<name>A0A0F4YER7_RASE3</name>
<feature type="chain" id="PRO_5002481454" evidence="3">
    <location>
        <begin position="21"/>
        <end position="384"/>
    </location>
</feature>
<dbReference type="EMBL" id="LASV01000742">
    <property type="protein sequence ID" value="KKA16697.1"/>
    <property type="molecule type" value="Genomic_DNA"/>
</dbReference>
<proteinExistence type="predicted"/>
<evidence type="ECO:0000313" key="5">
    <source>
        <dbReference type="EMBL" id="KKA16697.1"/>
    </source>
</evidence>
<reference evidence="5 6" key="1">
    <citation type="submission" date="2015-04" db="EMBL/GenBank/DDBJ databases">
        <authorList>
            <person name="Heijne W.H."/>
            <person name="Fedorova N.D."/>
            <person name="Nierman W.C."/>
            <person name="Vollebregt A.W."/>
            <person name="Zhao Z."/>
            <person name="Wu L."/>
            <person name="Kumar M."/>
            <person name="Stam H."/>
            <person name="van den Berg M.A."/>
            <person name="Pel H.J."/>
        </authorList>
    </citation>
    <scope>NUCLEOTIDE SEQUENCE [LARGE SCALE GENOMIC DNA]</scope>
    <source>
        <strain evidence="5 6">CBS 393.64</strain>
    </source>
</reference>
<evidence type="ECO:0000256" key="1">
    <source>
        <dbReference type="ARBA" id="ARBA00022729"/>
    </source>
</evidence>
<dbReference type="SUPFAM" id="SSF49590">
    <property type="entry name" value="PHL pollen allergen"/>
    <property type="match status" value="1"/>
</dbReference>
<organism evidence="5 6">
    <name type="scientific">Rasamsonia emersonii (strain ATCC 16479 / CBS 393.64 / IMI 116815)</name>
    <dbReference type="NCBI Taxonomy" id="1408163"/>
    <lineage>
        <taxon>Eukaryota</taxon>
        <taxon>Fungi</taxon>
        <taxon>Dikarya</taxon>
        <taxon>Ascomycota</taxon>
        <taxon>Pezizomycotina</taxon>
        <taxon>Eurotiomycetes</taxon>
        <taxon>Eurotiomycetidae</taxon>
        <taxon>Eurotiales</taxon>
        <taxon>Trichocomaceae</taxon>
        <taxon>Rasamsonia</taxon>
    </lineage>
</organism>
<keyword evidence="6" id="KW-1185">Reference proteome</keyword>
<dbReference type="SUPFAM" id="SSF50685">
    <property type="entry name" value="Barwin-like endoglucanases"/>
    <property type="match status" value="1"/>
</dbReference>
<dbReference type="InterPro" id="IPR009009">
    <property type="entry name" value="RlpA-like_DPBB"/>
</dbReference>
<dbReference type="InterPro" id="IPR051477">
    <property type="entry name" value="Expansin_CellWall"/>
</dbReference>
<dbReference type="InterPro" id="IPR049818">
    <property type="entry name" value="Expansin_EXLX1-like"/>
</dbReference>